<name>A0A061R637_9CHLO</name>
<dbReference type="InterPro" id="IPR040608">
    <property type="entry name" value="Snf8/Vps36"/>
</dbReference>
<keyword evidence="2" id="KW-0813">Transport</keyword>
<dbReference type="Gene3D" id="6.10.140.180">
    <property type="match status" value="1"/>
</dbReference>
<dbReference type="PANTHER" id="PTHR12806:SF0">
    <property type="entry name" value="VACUOLAR-SORTING PROTEIN SNF8"/>
    <property type="match status" value="1"/>
</dbReference>
<dbReference type="AlphaFoldDB" id="A0A061R637"/>
<dbReference type="PANTHER" id="PTHR12806">
    <property type="entry name" value="EAP30 SUBUNIT OF ELL COMPLEX"/>
    <property type="match status" value="1"/>
</dbReference>
<organism evidence="3">
    <name type="scientific">Tetraselmis sp. GSL018</name>
    <dbReference type="NCBI Taxonomy" id="582737"/>
    <lineage>
        <taxon>Eukaryota</taxon>
        <taxon>Viridiplantae</taxon>
        <taxon>Chlorophyta</taxon>
        <taxon>core chlorophytes</taxon>
        <taxon>Chlorodendrophyceae</taxon>
        <taxon>Chlorodendrales</taxon>
        <taxon>Chlorodendraceae</taxon>
        <taxon>Tetraselmis</taxon>
    </lineage>
</organism>
<protein>
    <recommendedName>
        <fullName evidence="2">Vacuolar protein sorting-associated protein</fullName>
    </recommendedName>
</protein>
<dbReference type="GO" id="GO:0000814">
    <property type="term" value="C:ESCRT II complex"/>
    <property type="evidence" value="ECO:0007669"/>
    <property type="project" value="UniProtKB-UniRule"/>
</dbReference>
<dbReference type="Gene3D" id="1.10.10.10">
    <property type="entry name" value="Winged helix-like DNA-binding domain superfamily/Winged helix DNA-binding domain"/>
    <property type="match status" value="2"/>
</dbReference>
<evidence type="ECO:0000313" key="3">
    <source>
        <dbReference type="EMBL" id="JAC65996.1"/>
    </source>
</evidence>
<dbReference type="InterPro" id="IPR016689">
    <property type="entry name" value="ESCRT-2_cplx_Snf8"/>
</dbReference>
<dbReference type="FunFam" id="1.10.10.10:FF:000085">
    <property type="entry name" value="Vacuolar-sorting protein SNF8"/>
    <property type="match status" value="1"/>
</dbReference>
<proteinExistence type="inferred from homology"/>
<gene>
    <name evidence="3" type="primary">EAP30</name>
    <name evidence="3" type="ORF">TSPGSL018_14737</name>
</gene>
<dbReference type="EMBL" id="GBEZ01020694">
    <property type="protein sequence ID" value="JAC65996.1"/>
    <property type="molecule type" value="Transcribed_RNA"/>
</dbReference>
<accession>A0A061R637</accession>
<dbReference type="InterPro" id="IPR036388">
    <property type="entry name" value="WH-like_DNA-bd_sf"/>
</dbReference>
<comment type="similarity">
    <text evidence="1 2">Belongs to the SNF8 family.</text>
</comment>
<dbReference type="InterPro" id="IPR036390">
    <property type="entry name" value="WH_DNA-bd_sf"/>
</dbReference>
<comment type="subunit">
    <text evidence="2">Component of the endosomal sorting complex required for transport II (ESCRT-II).</text>
</comment>
<keyword evidence="2" id="KW-0653">Protein transport</keyword>
<reference evidence="3" key="1">
    <citation type="submission" date="2014-05" db="EMBL/GenBank/DDBJ databases">
        <title>The transcriptome of the halophilic microalga Tetraselmis sp. GSL018 isolated from the Great Salt Lake, Utah.</title>
        <authorList>
            <person name="Jinkerson R.E."/>
            <person name="D'Adamo S."/>
            <person name="Posewitz M.C."/>
        </authorList>
    </citation>
    <scope>NUCLEOTIDE SEQUENCE</scope>
    <source>
        <strain evidence="3">GSL018</strain>
    </source>
</reference>
<dbReference type="PIRSF" id="PIRSF017215">
    <property type="entry name" value="ESCRT2_Vps22"/>
    <property type="match status" value="1"/>
</dbReference>
<evidence type="ECO:0000256" key="2">
    <source>
        <dbReference type="PIRNR" id="PIRNR017215"/>
    </source>
</evidence>
<comment type="function">
    <text evidence="2">Component of the endosomal sorting complex required for transport II (ESCRT-II), which is required for multivesicular body (MVB) formation and sorting of endosomal cargo proteins into MVBs.</text>
</comment>
<dbReference type="SUPFAM" id="SSF46785">
    <property type="entry name" value="Winged helix' DNA-binding domain"/>
    <property type="match status" value="2"/>
</dbReference>
<dbReference type="GO" id="GO:0043328">
    <property type="term" value="P:protein transport to vacuole involved in ubiquitin-dependent protein catabolic process via the multivesicular body sorting pathway"/>
    <property type="evidence" value="ECO:0007669"/>
    <property type="project" value="TreeGrafter"/>
</dbReference>
<dbReference type="Pfam" id="PF04157">
    <property type="entry name" value="EAP30"/>
    <property type="match status" value="1"/>
</dbReference>
<sequence>MRRRPGISGLQRGQQTKEQYRAFGEHAAEVRLEQMRSQMVQFRKCLEDFAMKHKNEIRKDPAFRHHFHKMCANCGVDPLQSNKGMFAEVLGFGDFYYELGVQIVEACLVTREINGGLLDMGALLSSVKRRRGSASADITEDDVVRAARKLKVLGSGFAVVQVGSQKMVRSVPGELSRDHNAILELAQGSQNVTLKQLLGIGWTEQRAMSALQQLLDEGLALVDEGDPSGATRYWFPCLASAEAEAVGS</sequence>
<evidence type="ECO:0000256" key="1">
    <source>
        <dbReference type="ARBA" id="ARBA00009834"/>
    </source>
</evidence>